<feature type="signal peptide" evidence="1">
    <location>
        <begin position="1"/>
        <end position="22"/>
    </location>
</feature>
<name>A0A0B8PCK4_9VIBR</name>
<reference evidence="2 3" key="1">
    <citation type="submission" date="2015-01" db="EMBL/GenBank/DDBJ databases">
        <title>Vibrio sp. C5 JCM 19232 whole genome shotgun sequence.</title>
        <authorList>
            <person name="Sawabe T."/>
            <person name="Meirelles P."/>
            <person name="Feng G."/>
            <person name="Sayaka M."/>
            <person name="Hattori M."/>
            <person name="Ohkuma M."/>
        </authorList>
    </citation>
    <scope>NUCLEOTIDE SEQUENCE [LARGE SCALE GENOMIC DNA]</scope>
    <source>
        <strain evidence="2 3">JCM19232</strain>
    </source>
</reference>
<dbReference type="EMBL" id="BBSA01000013">
    <property type="protein sequence ID" value="GAM64575.1"/>
    <property type="molecule type" value="Genomic_DNA"/>
</dbReference>
<dbReference type="Proteomes" id="UP000031670">
    <property type="component" value="Unassembled WGS sequence"/>
</dbReference>
<sequence>MAVVLILIASLLLALNSVSQHARSTSVTLIGKKTLEKANYLRQHWELSGKPKYAEVDDHVLVFNNKGWPEPILNGIKSCSAWQMFLIAHSERPNPPIASRLVQQSDLYRCQYDFESGETLNVELNRQDLSIYVLNE</sequence>
<dbReference type="AlphaFoldDB" id="A0A0B8PCK4"/>
<feature type="chain" id="PRO_5002122273" evidence="1">
    <location>
        <begin position="23"/>
        <end position="136"/>
    </location>
</feature>
<protein>
    <submittedName>
        <fullName evidence="2">Uncharacterized protein</fullName>
    </submittedName>
</protein>
<gene>
    <name evidence="2" type="ORF">JCM19232_1245</name>
</gene>
<accession>A0A0B8PCK4</accession>
<organism evidence="2 3">
    <name type="scientific">Vibrio ishigakensis</name>
    <dbReference type="NCBI Taxonomy" id="1481914"/>
    <lineage>
        <taxon>Bacteria</taxon>
        <taxon>Pseudomonadati</taxon>
        <taxon>Pseudomonadota</taxon>
        <taxon>Gammaproteobacteria</taxon>
        <taxon>Vibrionales</taxon>
        <taxon>Vibrionaceae</taxon>
        <taxon>Vibrio</taxon>
    </lineage>
</organism>
<reference evidence="2 3" key="2">
    <citation type="submission" date="2015-01" db="EMBL/GenBank/DDBJ databases">
        <authorList>
            <consortium name="NBRP consortium"/>
            <person name="Sawabe T."/>
            <person name="Meirelles P."/>
            <person name="Feng G."/>
            <person name="Sayaka M."/>
            <person name="Hattori M."/>
            <person name="Ohkuma M."/>
        </authorList>
    </citation>
    <scope>NUCLEOTIDE SEQUENCE [LARGE SCALE GENOMIC DNA]</scope>
    <source>
        <strain evidence="2 3">JCM19232</strain>
    </source>
</reference>
<proteinExistence type="predicted"/>
<evidence type="ECO:0000313" key="2">
    <source>
        <dbReference type="EMBL" id="GAM64575.1"/>
    </source>
</evidence>
<keyword evidence="1" id="KW-0732">Signal</keyword>
<evidence type="ECO:0000256" key="1">
    <source>
        <dbReference type="SAM" id="SignalP"/>
    </source>
</evidence>
<comment type="caution">
    <text evidence="2">The sequence shown here is derived from an EMBL/GenBank/DDBJ whole genome shotgun (WGS) entry which is preliminary data.</text>
</comment>
<evidence type="ECO:0000313" key="3">
    <source>
        <dbReference type="Proteomes" id="UP000031670"/>
    </source>
</evidence>